<evidence type="ECO:0000256" key="4">
    <source>
        <dbReference type="NCBIfam" id="TIGR00152"/>
    </source>
</evidence>
<comment type="function">
    <text evidence="3">Catalyzes the phosphorylation of the 3'-hydroxyl group of dephosphocoenzyme A to form coenzyme A.</text>
</comment>
<feature type="binding site" evidence="3">
    <location>
        <begin position="11"/>
        <end position="16"/>
    </location>
    <ligand>
        <name>ATP</name>
        <dbReference type="ChEBI" id="CHEBI:30616"/>
    </ligand>
</feature>
<dbReference type="Proteomes" id="UP000515860">
    <property type="component" value="Chromosome"/>
</dbReference>
<dbReference type="AlphaFoldDB" id="A0A7G9GEC8"/>
<dbReference type="GO" id="GO:0015937">
    <property type="term" value="P:coenzyme A biosynthetic process"/>
    <property type="evidence" value="ECO:0007669"/>
    <property type="project" value="UniProtKB-UniRule"/>
</dbReference>
<dbReference type="CDD" id="cd02022">
    <property type="entry name" value="DPCK"/>
    <property type="match status" value="1"/>
</dbReference>
<keyword evidence="6" id="KW-1185">Reference proteome</keyword>
<dbReference type="GO" id="GO:0005524">
    <property type="term" value="F:ATP binding"/>
    <property type="evidence" value="ECO:0007669"/>
    <property type="project" value="UniProtKB-UniRule"/>
</dbReference>
<dbReference type="Pfam" id="PF01121">
    <property type="entry name" value="CoaE"/>
    <property type="match status" value="1"/>
</dbReference>
<keyword evidence="3 5" id="KW-0418">Kinase</keyword>
<dbReference type="SUPFAM" id="SSF52540">
    <property type="entry name" value="P-loop containing nucleoside triphosphate hydrolases"/>
    <property type="match status" value="1"/>
</dbReference>
<dbReference type="PANTHER" id="PTHR10695:SF46">
    <property type="entry name" value="BIFUNCTIONAL COENZYME A SYNTHASE-RELATED"/>
    <property type="match status" value="1"/>
</dbReference>
<comment type="pathway">
    <text evidence="3">Cofactor biosynthesis; coenzyme A biosynthesis; CoA from (R)-pantothenate: step 5/5.</text>
</comment>
<dbReference type="InterPro" id="IPR027417">
    <property type="entry name" value="P-loop_NTPase"/>
</dbReference>
<evidence type="ECO:0000256" key="3">
    <source>
        <dbReference type="HAMAP-Rule" id="MF_00376"/>
    </source>
</evidence>
<dbReference type="EC" id="2.7.1.24" evidence="3 4"/>
<evidence type="ECO:0000256" key="2">
    <source>
        <dbReference type="ARBA" id="ARBA00022840"/>
    </source>
</evidence>
<comment type="similarity">
    <text evidence="3">Belongs to the CoaE family.</text>
</comment>
<evidence type="ECO:0000256" key="1">
    <source>
        <dbReference type="ARBA" id="ARBA00022741"/>
    </source>
</evidence>
<dbReference type="GO" id="GO:0005737">
    <property type="term" value="C:cytoplasm"/>
    <property type="evidence" value="ECO:0007669"/>
    <property type="project" value="UniProtKB-SubCell"/>
</dbReference>
<proteinExistence type="inferred from homology"/>
<comment type="catalytic activity">
    <reaction evidence="3">
        <text>3'-dephospho-CoA + ATP = ADP + CoA + H(+)</text>
        <dbReference type="Rhea" id="RHEA:18245"/>
        <dbReference type="ChEBI" id="CHEBI:15378"/>
        <dbReference type="ChEBI" id="CHEBI:30616"/>
        <dbReference type="ChEBI" id="CHEBI:57287"/>
        <dbReference type="ChEBI" id="CHEBI:57328"/>
        <dbReference type="ChEBI" id="CHEBI:456216"/>
        <dbReference type="EC" id="2.7.1.24"/>
    </reaction>
</comment>
<keyword evidence="1 3" id="KW-0547">Nucleotide-binding</keyword>
<reference evidence="5 6" key="1">
    <citation type="submission" date="2020-08" db="EMBL/GenBank/DDBJ databases">
        <authorList>
            <person name="Liu C."/>
            <person name="Sun Q."/>
        </authorList>
    </citation>
    <scope>NUCLEOTIDE SEQUENCE [LARGE SCALE GENOMIC DNA]</scope>
    <source>
        <strain evidence="5 6">NSJ-29</strain>
    </source>
</reference>
<keyword evidence="3" id="KW-0963">Cytoplasm</keyword>
<keyword evidence="3" id="KW-0173">Coenzyme A biosynthesis</keyword>
<keyword evidence="2 3" id="KW-0067">ATP-binding</keyword>
<dbReference type="Gene3D" id="3.40.50.300">
    <property type="entry name" value="P-loop containing nucleotide triphosphate hydrolases"/>
    <property type="match status" value="1"/>
</dbReference>
<dbReference type="PROSITE" id="PS51219">
    <property type="entry name" value="DPCK"/>
    <property type="match status" value="1"/>
</dbReference>
<dbReference type="RefSeq" id="WP_118642338.1">
    <property type="nucleotide sequence ID" value="NZ_CP060635.1"/>
</dbReference>
<dbReference type="HAMAP" id="MF_00376">
    <property type="entry name" value="Dephospho_CoA_kinase"/>
    <property type="match status" value="1"/>
</dbReference>
<dbReference type="UniPathway" id="UPA00241">
    <property type="reaction ID" value="UER00356"/>
</dbReference>
<accession>A0A7G9GEC8</accession>
<evidence type="ECO:0000313" key="6">
    <source>
        <dbReference type="Proteomes" id="UP000515860"/>
    </source>
</evidence>
<dbReference type="InterPro" id="IPR001977">
    <property type="entry name" value="Depp_CoAkinase"/>
</dbReference>
<evidence type="ECO:0000313" key="5">
    <source>
        <dbReference type="EMBL" id="QNM09160.1"/>
    </source>
</evidence>
<dbReference type="GO" id="GO:0004140">
    <property type="term" value="F:dephospho-CoA kinase activity"/>
    <property type="evidence" value="ECO:0007669"/>
    <property type="project" value="UniProtKB-UniRule"/>
</dbReference>
<dbReference type="NCBIfam" id="TIGR00152">
    <property type="entry name" value="dephospho-CoA kinase"/>
    <property type="match status" value="1"/>
</dbReference>
<keyword evidence="3 5" id="KW-0808">Transferase</keyword>
<sequence length="199" mass="23002">MRTIGITGGVGAGKSEVMAYLQRQYEAAVIRADDVGHLLMERGNTCYDRILGLFGRAVLSGDGELDRKAIAGRVFREPELLKALNDIVHPAVKAYVLHAFEQERKKGRKFVFLEAALLVEEKYDVICDELWYVYAEEPVRVERLRKSRQYSEEKIRNMMASQLTEEEFRKACCFVLDNSGDFQHTARQIDQRMRQYEIM</sequence>
<dbReference type="KEGG" id="whj:H9Q79_02380"/>
<name>A0A7G9GEC8_9FIRM</name>
<dbReference type="PANTHER" id="PTHR10695">
    <property type="entry name" value="DEPHOSPHO-COA KINASE-RELATED"/>
    <property type="match status" value="1"/>
</dbReference>
<gene>
    <name evidence="3" type="primary">coaE</name>
    <name evidence="5" type="ORF">H9Q79_02380</name>
</gene>
<dbReference type="EMBL" id="CP060635">
    <property type="protein sequence ID" value="QNM09160.1"/>
    <property type="molecule type" value="Genomic_DNA"/>
</dbReference>
<organism evidence="5 6">
    <name type="scientific">Wansuia hejianensis</name>
    <dbReference type="NCBI Taxonomy" id="2763667"/>
    <lineage>
        <taxon>Bacteria</taxon>
        <taxon>Bacillati</taxon>
        <taxon>Bacillota</taxon>
        <taxon>Clostridia</taxon>
        <taxon>Lachnospirales</taxon>
        <taxon>Lachnospiraceae</taxon>
        <taxon>Wansuia</taxon>
    </lineage>
</organism>
<protein>
    <recommendedName>
        <fullName evidence="3 4">Dephospho-CoA kinase</fullName>
        <ecNumber evidence="3 4">2.7.1.24</ecNumber>
    </recommendedName>
    <alternativeName>
        <fullName evidence="3">Dephosphocoenzyme A kinase</fullName>
    </alternativeName>
</protein>
<comment type="subcellular location">
    <subcellularLocation>
        <location evidence="3">Cytoplasm</location>
    </subcellularLocation>
</comment>